<dbReference type="InterPro" id="IPR036894">
    <property type="entry name" value="YbaB-like_sf"/>
</dbReference>
<accession>A0A495JKG7</accession>
<keyword evidence="1" id="KW-0238">DNA-binding</keyword>
<organism evidence="1 2">
    <name type="scientific">Micromonospora pisi</name>
    <dbReference type="NCBI Taxonomy" id="589240"/>
    <lineage>
        <taxon>Bacteria</taxon>
        <taxon>Bacillati</taxon>
        <taxon>Actinomycetota</taxon>
        <taxon>Actinomycetes</taxon>
        <taxon>Micromonosporales</taxon>
        <taxon>Micromonosporaceae</taxon>
        <taxon>Micromonospora</taxon>
    </lineage>
</organism>
<dbReference type="GO" id="GO:0003677">
    <property type="term" value="F:DNA binding"/>
    <property type="evidence" value="ECO:0007669"/>
    <property type="project" value="UniProtKB-KW"/>
</dbReference>
<proteinExistence type="predicted"/>
<reference evidence="1 2" key="1">
    <citation type="submission" date="2018-10" db="EMBL/GenBank/DDBJ databases">
        <title>Sequencing the genomes of 1000 actinobacteria strains.</title>
        <authorList>
            <person name="Klenk H.-P."/>
        </authorList>
    </citation>
    <scope>NUCLEOTIDE SEQUENCE [LARGE SCALE GENOMIC DNA]</scope>
    <source>
        <strain evidence="1 2">DSM 45175</strain>
    </source>
</reference>
<comment type="caution">
    <text evidence="1">The sequence shown here is derived from an EMBL/GenBank/DDBJ whole genome shotgun (WGS) entry which is preliminary data.</text>
</comment>
<dbReference type="SUPFAM" id="SSF82607">
    <property type="entry name" value="YbaB-like"/>
    <property type="match status" value="1"/>
</dbReference>
<sequence length="112" mass="12006">MTSGGLPDFRQLTEHLSQLTADMQRTQEEFAAADVYGGSPDGLVRATMRSGKLAALTIDPTAMGQDSTRLAAQVLAAVQDCEVRSAELLMRRTGPMNQAMEKVIGEIASPPR</sequence>
<dbReference type="Pfam" id="PF02575">
    <property type="entry name" value="YbaB_DNA_bd"/>
    <property type="match status" value="1"/>
</dbReference>
<keyword evidence="2" id="KW-1185">Reference proteome</keyword>
<gene>
    <name evidence="1" type="ORF">BDK92_3769</name>
</gene>
<name>A0A495JKG7_9ACTN</name>
<evidence type="ECO:0000313" key="2">
    <source>
        <dbReference type="Proteomes" id="UP000277671"/>
    </source>
</evidence>
<dbReference type="Proteomes" id="UP000277671">
    <property type="component" value="Unassembled WGS sequence"/>
</dbReference>
<dbReference type="AlphaFoldDB" id="A0A495JKG7"/>
<evidence type="ECO:0000313" key="1">
    <source>
        <dbReference type="EMBL" id="RKR89423.1"/>
    </source>
</evidence>
<dbReference type="Gene3D" id="3.30.1310.10">
    <property type="entry name" value="Nucleoid-associated protein YbaB-like domain"/>
    <property type="match status" value="1"/>
</dbReference>
<dbReference type="InterPro" id="IPR004401">
    <property type="entry name" value="YbaB/EbfC"/>
</dbReference>
<dbReference type="EMBL" id="RBKT01000001">
    <property type="protein sequence ID" value="RKR89423.1"/>
    <property type="molecule type" value="Genomic_DNA"/>
</dbReference>
<protein>
    <submittedName>
        <fullName evidence="1">DNA-binding protein YbaB</fullName>
    </submittedName>
</protein>